<dbReference type="Pfam" id="PF03592">
    <property type="entry name" value="Terminase_2"/>
    <property type="match status" value="1"/>
</dbReference>
<proteinExistence type="predicted"/>
<protein>
    <submittedName>
        <fullName evidence="3">Terminase small subunit</fullName>
    </submittedName>
</protein>
<dbReference type="PANTHER" id="PTHR41328">
    <property type="entry name" value="TERMINASE SMALL SUBUNIT-RELATED"/>
    <property type="match status" value="1"/>
</dbReference>
<dbReference type="InterPro" id="IPR052404">
    <property type="entry name" value="SPP1-like_terminase"/>
</dbReference>
<dbReference type="InterPro" id="IPR038713">
    <property type="entry name" value="Terminase_Gp1_N_sf"/>
</dbReference>
<dbReference type="AlphaFoldDB" id="A0A9E4T1S9"/>
<dbReference type="EMBL" id="JAEPCM010000606">
    <property type="protein sequence ID" value="MCG7948046.1"/>
    <property type="molecule type" value="Genomic_DNA"/>
</dbReference>
<evidence type="ECO:0000256" key="2">
    <source>
        <dbReference type="ARBA" id="ARBA00023219"/>
    </source>
</evidence>
<organism evidence="3 4">
    <name type="scientific">Candidatus Thiodiazotropha taylori</name>
    <dbReference type="NCBI Taxonomy" id="2792791"/>
    <lineage>
        <taxon>Bacteria</taxon>
        <taxon>Pseudomonadati</taxon>
        <taxon>Pseudomonadota</taxon>
        <taxon>Gammaproteobacteria</taxon>
        <taxon>Chromatiales</taxon>
        <taxon>Sedimenticolaceae</taxon>
        <taxon>Candidatus Thiodiazotropha</taxon>
    </lineage>
</organism>
<gene>
    <name evidence="3" type="ORF">JAZ07_17010</name>
</gene>
<evidence type="ECO:0000313" key="3">
    <source>
        <dbReference type="EMBL" id="MCG7948046.1"/>
    </source>
</evidence>
<sequence>MSALDKLNPRQQMFCREYIKHFNATKAAADAGYSKKTANQQGPRLLVNVGIQKALAELIQARNERLETDADWVLARLREEADADVSEILDDNGQLLDPEEWPLPWKRMISSIKVTTRTDEDGNVTVTREIKKNENPRRLELIGKHVDVKAFQDRIAVEGEISLADRMKAADKRIADKKKNNDSGN</sequence>
<dbReference type="Gene3D" id="1.10.10.1400">
    <property type="entry name" value="Terminase, small subunit, N-terminal DNA-binding domain, HTH motif"/>
    <property type="match status" value="1"/>
</dbReference>
<dbReference type="Proteomes" id="UP000886667">
    <property type="component" value="Unassembled WGS sequence"/>
</dbReference>
<evidence type="ECO:0000256" key="1">
    <source>
        <dbReference type="ARBA" id="ARBA00022612"/>
    </source>
</evidence>
<keyword evidence="2" id="KW-0231">Viral genome packaging</keyword>
<dbReference type="PANTHER" id="PTHR41328:SF2">
    <property type="entry name" value="TERMINASE SMALL SUBUNIT"/>
    <property type="match status" value="1"/>
</dbReference>
<dbReference type="InterPro" id="IPR005335">
    <property type="entry name" value="Terminase_ssu"/>
</dbReference>
<reference evidence="3" key="1">
    <citation type="journal article" date="2021" name="Proc. Natl. Acad. Sci. U.S.A.">
        <title>Global biogeography of chemosynthetic symbionts reveals both localized and globally distributed symbiont groups. .</title>
        <authorList>
            <person name="Osvatic J.T."/>
            <person name="Wilkins L.G.E."/>
            <person name="Leibrecht L."/>
            <person name="Leray M."/>
            <person name="Zauner S."/>
            <person name="Polzin J."/>
            <person name="Camacho Y."/>
            <person name="Gros O."/>
            <person name="van Gils J.A."/>
            <person name="Eisen J.A."/>
            <person name="Petersen J.M."/>
            <person name="Yuen B."/>
        </authorList>
    </citation>
    <scope>NUCLEOTIDE SEQUENCE</scope>
    <source>
        <strain evidence="3">MAGclacostrist064TRANS</strain>
    </source>
</reference>
<dbReference type="GO" id="GO:0051276">
    <property type="term" value="P:chromosome organization"/>
    <property type="evidence" value="ECO:0007669"/>
    <property type="project" value="InterPro"/>
</dbReference>
<name>A0A9E4T1S9_9GAMM</name>
<keyword evidence="1" id="KW-1188">Viral release from host cell</keyword>
<comment type="caution">
    <text evidence="3">The sequence shown here is derived from an EMBL/GenBank/DDBJ whole genome shotgun (WGS) entry which is preliminary data.</text>
</comment>
<accession>A0A9E4T1S9</accession>
<evidence type="ECO:0000313" key="4">
    <source>
        <dbReference type="Proteomes" id="UP000886667"/>
    </source>
</evidence>